<dbReference type="PROSITE" id="PS51257">
    <property type="entry name" value="PROKAR_LIPOPROTEIN"/>
    <property type="match status" value="1"/>
</dbReference>
<sequence>MKKREVIATLSVVALIVLVSCSGGNPPDDSSNMPSDPAGSCFAFRQYGNLQGKSVTVYTSILSPEDQSHIDSFKPFEKCTGAKINYEGSHEFESQLPLKIEAGSSPDIAYLPQPGLLKTLLARHSGKIKEVSGQALSNLEENYRQAWKDYGSADGKVYAVPVGASVKSFVWYSPKTFTDNGYQVPKTWDDLMILTEKISSDHPDAKPWCAGIESGSSTGWPATDWLEDTMLRTAGPDAYDQWVTHQIPFNDPKVVTALDQAGGILKNDAYVNGGLGGIRSIRTTAVGEAGLPVLEGTCFLHHQASFYQVNWPAGTKIAEDGDVFAFYLPGSTETDRPVLVGGEFAAAFSDREEVKAFQAYLTSPEFSNAKAQATGPGWVSANRKLDPANLSSPVDRLSYQLISDENNVLRFDGSDQMPGTVGTGTFWTGMTDWISLNKSSQDILTEIENSWPDK</sequence>
<dbReference type="Gene3D" id="3.40.190.10">
    <property type="entry name" value="Periplasmic binding protein-like II"/>
    <property type="match status" value="2"/>
</dbReference>
<evidence type="ECO:0000256" key="2">
    <source>
        <dbReference type="ARBA" id="ARBA00022448"/>
    </source>
</evidence>
<evidence type="ECO:0000256" key="3">
    <source>
        <dbReference type="SAM" id="SignalP"/>
    </source>
</evidence>
<dbReference type="RefSeq" id="WP_212320968.1">
    <property type="nucleotide sequence ID" value="NZ_AP024463.1"/>
</dbReference>
<dbReference type="InterPro" id="IPR006059">
    <property type="entry name" value="SBP"/>
</dbReference>
<dbReference type="Pfam" id="PF01547">
    <property type="entry name" value="SBP_bac_1"/>
    <property type="match status" value="1"/>
</dbReference>
<dbReference type="EMBL" id="CP072384">
    <property type="protein sequence ID" value="QUC06920.1"/>
    <property type="molecule type" value="Genomic_DNA"/>
</dbReference>
<proteinExistence type="inferred from homology"/>
<evidence type="ECO:0000313" key="5">
    <source>
        <dbReference type="Proteomes" id="UP000678513"/>
    </source>
</evidence>
<keyword evidence="3" id="KW-0732">Signal</keyword>
<protein>
    <submittedName>
        <fullName evidence="4">Carbohydrate ABC transporter substrate-binding protein</fullName>
    </submittedName>
</protein>
<feature type="signal peptide" evidence="3">
    <location>
        <begin position="1"/>
        <end position="24"/>
    </location>
</feature>
<reference evidence="4 5" key="1">
    <citation type="submission" date="2021-03" db="EMBL/GenBank/DDBJ databases">
        <title>Human Oral Microbial Genomes.</title>
        <authorList>
            <person name="Johnston C.D."/>
            <person name="Chen T."/>
            <person name="Dewhirst F.E."/>
        </authorList>
    </citation>
    <scope>NUCLEOTIDE SEQUENCE [LARGE SCALE GENOMIC DNA]</scope>
    <source>
        <strain evidence="4 5">DSMZ 100122</strain>
    </source>
</reference>
<feature type="chain" id="PRO_5046130564" evidence="3">
    <location>
        <begin position="25"/>
        <end position="454"/>
    </location>
</feature>
<dbReference type="SUPFAM" id="SSF53850">
    <property type="entry name" value="Periplasmic binding protein-like II"/>
    <property type="match status" value="1"/>
</dbReference>
<accession>A0ABX7Y168</accession>
<name>A0ABX7Y168_9ACTN</name>
<keyword evidence="2" id="KW-0813">Transport</keyword>
<comment type="similarity">
    <text evidence="1">Belongs to the bacterial solute-binding protein 1 family.</text>
</comment>
<organism evidence="4 5">
    <name type="scientific">Arachnia rubra</name>
    <dbReference type="NCBI Taxonomy" id="1547448"/>
    <lineage>
        <taxon>Bacteria</taxon>
        <taxon>Bacillati</taxon>
        <taxon>Actinomycetota</taxon>
        <taxon>Actinomycetes</taxon>
        <taxon>Propionibacteriales</taxon>
        <taxon>Propionibacteriaceae</taxon>
        <taxon>Arachnia</taxon>
    </lineage>
</organism>
<gene>
    <name evidence="4" type="ORF">J5A65_08015</name>
</gene>
<dbReference type="Proteomes" id="UP000678513">
    <property type="component" value="Chromosome"/>
</dbReference>
<keyword evidence="5" id="KW-1185">Reference proteome</keyword>
<dbReference type="PANTHER" id="PTHR43649:SF29">
    <property type="entry name" value="OSMOPROTECTIVE COMPOUNDS-BINDING PROTEIN GGTB"/>
    <property type="match status" value="1"/>
</dbReference>
<evidence type="ECO:0000313" key="4">
    <source>
        <dbReference type="EMBL" id="QUC06920.1"/>
    </source>
</evidence>
<dbReference type="PANTHER" id="PTHR43649">
    <property type="entry name" value="ARABINOSE-BINDING PROTEIN-RELATED"/>
    <property type="match status" value="1"/>
</dbReference>
<dbReference type="InterPro" id="IPR050490">
    <property type="entry name" value="Bact_solute-bd_prot1"/>
</dbReference>
<evidence type="ECO:0000256" key="1">
    <source>
        <dbReference type="ARBA" id="ARBA00008520"/>
    </source>
</evidence>